<sequence>MNLKYSLVIFILVISRIDSITQFRRPCEDLSEECLSKSLQMAFPIFVQGIPELGIESLDPYIIDNLDLMLAGGLSIQFRQGIAKGLKDCDVDFAKLIGNTLETQLHCNLTVKGKYKSLGKLLMFPIDGHGDASIKCRNIRLHGLFKFKSKVLSDGEKYLELISSNVEHSYDGRVSYHLTNLLRGNPELSNSVLDFMNNNWRMVAEELGGPLVDYGVAAVMKNLKQLLTIIPMNKMVTVPLNL</sequence>
<feature type="signal peptide" evidence="1">
    <location>
        <begin position="1"/>
        <end position="19"/>
    </location>
</feature>
<dbReference type="PANTHER" id="PTHR11008:SF41">
    <property type="entry name" value="RE70318P"/>
    <property type="match status" value="1"/>
</dbReference>
<evidence type="ECO:0000256" key="1">
    <source>
        <dbReference type="SAM" id="SignalP"/>
    </source>
</evidence>
<dbReference type="SMART" id="SM00700">
    <property type="entry name" value="JHBP"/>
    <property type="match status" value="1"/>
</dbReference>
<keyword evidence="3" id="KW-1185">Reference proteome</keyword>
<evidence type="ECO:0000313" key="2">
    <source>
        <dbReference type="EMBL" id="KAG6446026.1"/>
    </source>
</evidence>
<accession>A0A921YU59</accession>
<dbReference type="Proteomes" id="UP000791440">
    <property type="component" value="Unassembled WGS sequence"/>
</dbReference>
<feature type="chain" id="PRO_5037541601" evidence="1">
    <location>
        <begin position="20"/>
        <end position="242"/>
    </location>
</feature>
<dbReference type="Pfam" id="PF06585">
    <property type="entry name" value="JHBP"/>
    <property type="match status" value="1"/>
</dbReference>
<evidence type="ECO:0000313" key="3">
    <source>
        <dbReference type="Proteomes" id="UP000791440"/>
    </source>
</evidence>
<dbReference type="PANTHER" id="PTHR11008">
    <property type="entry name" value="PROTEIN TAKEOUT-LIKE PROTEIN"/>
    <property type="match status" value="1"/>
</dbReference>
<dbReference type="InterPro" id="IPR010562">
    <property type="entry name" value="Haemolymph_juvenile_hormone-bd"/>
</dbReference>
<reference evidence="2" key="2">
    <citation type="submission" date="2020-12" db="EMBL/GenBank/DDBJ databases">
        <authorList>
            <person name="Kanost M."/>
        </authorList>
    </citation>
    <scope>NUCLEOTIDE SEQUENCE</scope>
</reference>
<dbReference type="GO" id="GO:0005615">
    <property type="term" value="C:extracellular space"/>
    <property type="evidence" value="ECO:0007669"/>
    <property type="project" value="TreeGrafter"/>
</dbReference>
<proteinExistence type="predicted"/>
<protein>
    <submittedName>
        <fullName evidence="2">Uncharacterized protein</fullName>
    </submittedName>
</protein>
<keyword evidence="1" id="KW-0732">Signal</keyword>
<gene>
    <name evidence="2" type="ORF">O3G_MSEX004215</name>
</gene>
<dbReference type="AlphaFoldDB" id="A0A921YU59"/>
<dbReference type="InterPro" id="IPR038606">
    <property type="entry name" value="To_sf"/>
</dbReference>
<dbReference type="Gene3D" id="3.15.10.30">
    <property type="entry name" value="Haemolymph juvenile hormone binding protein"/>
    <property type="match status" value="1"/>
</dbReference>
<dbReference type="EMBL" id="JH668328">
    <property type="protein sequence ID" value="KAG6446026.1"/>
    <property type="molecule type" value="Genomic_DNA"/>
</dbReference>
<reference evidence="2" key="1">
    <citation type="journal article" date="2016" name="Insect Biochem. Mol. Biol.">
        <title>Multifaceted biological insights from a draft genome sequence of the tobacco hornworm moth, Manduca sexta.</title>
        <authorList>
            <person name="Kanost M.R."/>
            <person name="Arrese E.L."/>
            <person name="Cao X."/>
            <person name="Chen Y.R."/>
            <person name="Chellapilla S."/>
            <person name="Goldsmith M.R."/>
            <person name="Grosse-Wilde E."/>
            <person name="Heckel D.G."/>
            <person name="Herndon N."/>
            <person name="Jiang H."/>
            <person name="Papanicolaou A."/>
            <person name="Qu J."/>
            <person name="Soulages J.L."/>
            <person name="Vogel H."/>
            <person name="Walters J."/>
            <person name="Waterhouse R.M."/>
            <person name="Ahn S.J."/>
            <person name="Almeida F.C."/>
            <person name="An C."/>
            <person name="Aqrawi P."/>
            <person name="Bretschneider A."/>
            <person name="Bryant W.B."/>
            <person name="Bucks S."/>
            <person name="Chao H."/>
            <person name="Chevignon G."/>
            <person name="Christen J.M."/>
            <person name="Clarke D.F."/>
            <person name="Dittmer N.T."/>
            <person name="Ferguson L.C.F."/>
            <person name="Garavelou S."/>
            <person name="Gordon K.H.J."/>
            <person name="Gunaratna R.T."/>
            <person name="Han Y."/>
            <person name="Hauser F."/>
            <person name="He Y."/>
            <person name="Heidel-Fischer H."/>
            <person name="Hirsh A."/>
            <person name="Hu Y."/>
            <person name="Jiang H."/>
            <person name="Kalra D."/>
            <person name="Klinner C."/>
            <person name="Konig C."/>
            <person name="Kovar C."/>
            <person name="Kroll A.R."/>
            <person name="Kuwar S.S."/>
            <person name="Lee S.L."/>
            <person name="Lehman R."/>
            <person name="Li K."/>
            <person name="Li Z."/>
            <person name="Liang H."/>
            <person name="Lovelace S."/>
            <person name="Lu Z."/>
            <person name="Mansfield J.H."/>
            <person name="McCulloch K.J."/>
            <person name="Mathew T."/>
            <person name="Morton B."/>
            <person name="Muzny D.M."/>
            <person name="Neunemann D."/>
            <person name="Ongeri F."/>
            <person name="Pauchet Y."/>
            <person name="Pu L.L."/>
            <person name="Pyrousis I."/>
            <person name="Rao X.J."/>
            <person name="Redding A."/>
            <person name="Roesel C."/>
            <person name="Sanchez-Gracia A."/>
            <person name="Schaack S."/>
            <person name="Shukla A."/>
            <person name="Tetreau G."/>
            <person name="Wang Y."/>
            <person name="Xiong G.H."/>
            <person name="Traut W."/>
            <person name="Walsh T.K."/>
            <person name="Worley K.C."/>
            <person name="Wu D."/>
            <person name="Wu W."/>
            <person name="Wu Y.Q."/>
            <person name="Zhang X."/>
            <person name="Zou Z."/>
            <person name="Zucker H."/>
            <person name="Briscoe A.D."/>
            <person name="Burmester T."/>
            <person name="Clem R.J."/>
            <person name="Feyereisen R."/>
            <person name="Grimmelikhuijzen C.J.P."/>
            <person name="Hamodrakas S.J."/>
            <person name="Hansson B.S."/>
            <person name="Huguet E."/>
            <person name="Jermiin L.S."/>
            <person name="Lan Q."/>
            <person name="Lehman H.K."/>
            <person name="Lorenzen M."/>
            <person name="Merzendorfer H."/>
            <person name="Michalopoulos I."/>
            <person name="Morton D.B."/>
            <person name="Muthukrishnan S."/>
            <person name="Oakeshott J.G."/>
            <person name="Palmer W."/>
            <person name="Park Y."/>
            <person name="Passarelli A.L."/>
            <person name="Rozas J."/>
            <person name="Schwartz L.M."/>
            <person name="Smith W."/>
            <person name="Southgate A."/>
            <person name="Vilcinskas A."/>
            <person name="Vogt R."/>
            <person name="Wang P."/>
            <person name="Werren J."/>
            <person name="Yu X.Q."/>
            <person name="Zhou J.J."/>
            <person name="Brown S.J."/>
            <person name="Scherer S.E."/>
            <person name="Richards S."/>
            <person name="Blissard G.W."/>
        </authorList>
    </citation>
    <scope>NUCLEOTIDE SEQUENCE</scope>
</reference>
<comment type="caution">
    <text evidence="2">The sequence shown here is derived from an EMBL/GenBank/DDBJ whole genome shotgun (WGS) entry which is preliminary data.</text>
</comment>
<organism evidence="2 3">
    <name type="scientific">Manduca sexta</name>
    <name type="common">Tobacco hawkmoth</name>
    <name type="synonym">Tobacco hornworm</name>
    <dbReference type="NCBI Taxonomy" id="7130"/>
    <lineage>
        <taxon>Eukaryota</taxon>
        <taxon>Metazoa</taxon>
        <taxon>Ecdysozoa</taxon>
        <taxon>Arthropoda</taxon>
        <taxon>Hexapoda</taxon>
        <taxon>Insecta</taxon>
        <taxon>Pterygota</taxon>
        <taxon>Neoptera</taxon>
        <taxon>Endopterygota</taxon>
        <taxon>Lepidoptera</taxon>
        <taxon>Glossata</taxon>
        <taxon>Ditrysia</taxon>
        <taxon>Bombycoidea</taxon>
        <taxon>Sphingidae</taxon>
        <taxon>Sphinginae</taxon>
        <taxon>Sphingini</taxon>
        <taxon>Manduca</taxon>
    </lineage>
</organism>
<name>A0A921YU59_MANSE</name>